<dbReference type="AlphaFoldDB" id="A0A7R7TQH4"/>
<dbReference type="InterPro" id="IPR007863">
    <property type="entry name" value="Peptidase_M16_C"/>
</dbReference>
<feature type="domain" description="Peptidase M16 C-terminal" evidence="2">
    <location>
        <begin position="177"/>
        <end position="342"/>
    </location>
</feature>
<sequence>MRHAFHDTLRPVSRVERLPNGLVVALEERDFPGVAFQLLVPAGAVNDPEGMEGAAALLEGWLWKGAGDLDARALAQALDALGVRRNSGAGLEYTAFAAAFLPEVLDEVFRLYALLLTRPRLPEEGLEAVRSVALQALLSLEDQPARKLLSELRRKVFRSPHGREPLGREEGLKGAGAEALKADYRRRYTPKGAILAVAGGVSWERLRAALEPFLAWEGEEALYPAPELSEPHRFVLRRPTAQVQIGLAYPDVGPEDPGFYAARLALEVLSGGMSSRLFTEVREKRGLVYAVSAFPAGVKGQGLLMAYAGTTKERAGATLEVLRAEVERLAEGVTEEELSRAKVGLKTALVMADESIRSRAASMARDLYMLGRVRSLSEIEAAIEGTSLEAVNAFLRAHPYRDPWVGLLGEVEDV</sequence>
<dbReference type="EMBL" id="AP024270">
    <property type="protein sequence ID" value="BCP66419.1"/>
    <property type="molecule type" value="Genomic_DNA"/>
</dbReference>
<evidence type="ECO:0000259" key="1">
    <source>
        <dbReference type="Pfam" id="PF00675"/>
    </source>
</evidence>
<protein>
    <submittedName>
        <fullName evidence="3">Peptidase M16</fullName>
    </submittedName>
</protein>
<gene>
    <name evidence="3" type="ORF">TthHB5018_13530</name>
</gene>
<dbReference type="Proteomes" id="UP000596099">
    <property type="component" value="Chromosome"/>
</dbReference>
<dbReference type="SUPFAM" id="SSF63411">
    <property type="entry name" value="LuxS/MPP-like metallohydrolase"/>
    <property type="match status" value="2"/>
</dbReference>
<dbReference type="InterPro" id="IPR011249">
    <property type="entry name" value="Metalloenz_LuxS/M16"/>
</dbReference>
<name>A0A7R7TQH4_THETH</name>
<dbReference type="Pfam" id="PF05193">
    <property type="entry name" value="Peptidase_M16_C"/>
    <property type="match status" value="1"/>
</dbReference>
<dbReference type="InterPro" id="IPR050361">
    <property type="entry name" value="MPP/UQCRC_Complex"/>
</dbReference>
<dbReference type="GO" id="GO:0046872">
    <property type="term" value="F:metal ion binding"/>
    <property type="evidence" value="ECO:0007669"/>
    <property type="project" value="InterPro"/>
</dbReference>
<accession>A0A7R7TQH4</accession>
<dbReference type="InterPro" id="IPR011765">
    <property type="entry name" value="Pept_M16_N"/>
</dbReference>
<dbReference type="Pfam" id="PF00675">
    <property type="entry name" value="Peptidase_M16"/>
    <property type="match status" value="1"/>
</dbReference>
<dbReference type="Gene3D" id="3.30.830.10">
    <property type="entry name" value="Metalloenzyme, LuxS/M16 peptidase-like"/>
    <property type="match status" value="2"/>
</dbReference>
<dbReference type="PANTHER" id="PTHR11851:SF219">
    <property type="entry name" value="HYPOTHETICAL ZINC PROTEASE"/>
    <property type="match status" value="1"/>
</dbReference>
<reference evidence="4" key="1">
    <citation type="submission" date="2021-01" db="EMBL/GenBank/DDBJ databases">
        <title>Complete Genome Sequence of Thermus thermophilus Strain HB5018, Isolated from Mine Onsen Hot Spring.</title>
        <authorList>
            <person name="Miyazaki K."/>
            <person name="Moriya T."/>
            <person name="Nemoto N."/>
            <person name="Oshima T."/>
            <person name="Yura K."/>
            <person name="Bessho Y."/>
        </authorList>
    </citation>
    <scope>NUCLEOTIDE SEQUENCE [LARGE SCALE GENOMIC DNA]</scope>
    <source>
        <strain evidence="4">HB5018</strain>
    </source>
</reference>
<evidence type="ECO:0000313" key="4">
    <source>
        <dbReference type="Proteomes" id="UP000596099"/>
    </source>
</evidence>
<evidence type="ECO:0000259" key="2">
    <source>
        <dbReference type="Pfam" id="PF05193"/>
    </source>
</evidence>
<evidence type="ECO:0000313" key="3">
    <source>
        <dbReference type="EMBL" id="BCP66419.1"/>
    </source>
</evidence>
<feature type="domain" description="Peptidase M16 N-terminal" evidence="1">
    <location>
        <begin position="24"/>
        <end position="158"/>
    </location>
</feature>
<dbReference type="PANTHER" id="PTHR11851">
    <property type="entry name" value="METALLOPROTEASE"/>
    <property type="match status" value="1"/>
</dbReference>
<organism evidence="3 4">
    <name type="scientific">Thermus thermophilus</name>
    <dbReference type="NCBI Taxonomy" id="274"/>
    <lineage>
        <taxon>Bacteria</taxon>
        <taxon>Thermotogati</taxon>
        <taxon>Deinococcota</taxon>
        <taxon>Deinococci</taxon>
        <taxon>Thermales</taxon>
        <taxon>Thermaceae</taxon>
        <taxon>Thermus</taxon>
    </lineage>
</organism>
<proteinExistence type="predicted"/>